<sequence>MFNPQFIFSLLWLSQIVLNIIFNTAFTPFEVSTWFAIAICIIAFNMGSLCLIGSGRKKGYAEFDNKLIPLNIFKFLNLFFVIYFFAALFSCIAIYRALMILSPGGLTPPIVRQLVVQDFTTVRDLYALFEVFNIGVGFSIFFISFSRFLTKKQLYLILAIGLISAIATTGRLYILLFFCATSILLHRNKIISLRTVFVGALIFILLFFLIAIVLVKGDDSGSIADRVLWNSQVYFMSSVACFNDFVATGAQRIDGGALLPNPLREVLSSIGVLIPPKPTLNPFAEVPVPCNTYTILFPLFHDASFLGVFIGSFLIGVLHKNLYLKFLSSNNSILWYLYAISVYPLVMSIFEDAYFSSPGFWLLLWIPPITYGIFSRVYWRNKEISSLKT</sequence>
<feature type="transmembrane region" description="Helical" evidence="1">
    <location>
        <begin position="360"/>
        <end position="379"/>
    </location>
</feature>
<feature type="transmembrane region" description="Helical" evidence="1">
    <location>
        <begin position="227"/>
        <end position="246"/>
    </location>
</feature>
<dbReference type="NCBIfam" id="TIGR04370">
    <property type="entry name" value="glyco_rpt_poly"/>
    <property type="match status" value="1"/>
</dbReference>
<proteinExistence type="predicted"/>
<keyword evidence="3" id="KW-1185">Reference proteome</keyword>
<gene>
    <name evidence="2" type="ORF">HNR39_002725</name>
</gene>
<dbReference type="Proteomes" id="UP000571084">
    <property type="component" value="Unassembled WGS sequence"/>
</dbReference>
<evidence type="ECO:0000313" key="3">
    <source>
        <dbReference type="Proteomes" id="UP000571084"/>
    </source>
</evidence>
<dbReference type="AlphaFoldDB" id="A0A840RTA6"/>
<feature type="transmembrane region" description="Helical" evidence="1">
    <location>
        <begin position="7"/>
        <end position="26"/>
    </location>
</feature>
<feature type="transmembrane region" description="Helical" evidence="1">
    <location>
        <begin position="125"/>
        <end position="143"/>
    </location>
</feature>
<keyword evidence="1" id="KW-0812">Transmembrane</keyword>
<feature type="transmembrane region" description="Helical" evidence="1">
    <location>
        <begin position="335"/>
        <end position="354"/>
    </location>
</feature>
<comment type="caution">
    <text evidence="2">The sequence shown here is derived from an EMBL/GenBank/DDBJ whole genome shotgun (WGS) entry which is preliminary data.</text>
</comment>
<organism evidence="2 3">
    <name type="scientific">Glaciimonas immobilis</name>
    <dbReference type="NCBI Taxonomy" id="728004"/>
    <lineage>
        <taxon>Bacteria</taxon>
        <taxon>Pseudomonadati</taxon>
        <taxon>Pseudomonadota</taxon>
        <taxon>Betaproteobacteria</taxon>
        <taxon>Burkholderiales</taxon>
        <taxon>Oxalobacteraceae</taxon>
        <taxon>Glaciimonas</taxon>
    </lineage>
</organism>
<name>A0A840RTA6_9BURK</name>
<feature type="transmembrane region" description="Helical" evidence="1">
    <location>
        <begin position="191"/>
        <end position="215"/>
    </location>
</feature>
<feature type="transmembrane region" description="Helical" evidence="1">
    <location>
        <begin position="303"/>
        <end position="323"/>
    </location>
</feature>
<evidence type="ECO:0000256" key="1">
    <source>
        <dbReference type="SAM" id="Phobius"/>
    </source>
</evidence>
<keyword evidence="1" id="KW-1133">Transmembrane helix</keyword>
<reference evidence="2 3" key="1">
    <citation type="submission" date="2020-08" db="EMBL/GenBank/DDBJ databases">
        <title>Genomic Encyclopedia of Type Strains, Phase IV (KMG-IV): sequencing the most valuable type-strain genomes for metagenomic binning, comparative biology and taxonomic classification.</title>
        <authorList>
            <person name="Goeker M."/>
        </authorList>
    </citation>
    <scope>NUCLEOTIDE SEQUENCE [LARGE SCALE GENOMIC DNA]</scope>
    <source>
        <strain evidence="2 3">DSM 23240</strain>
    </source>
</reference>
<feature type="transmembrane region" description="Helical" evidence="1">
    <location>
        <begin position="32"/>
        <end position="54"/>
    </location>
</feature>
<keyword evidence="1" id="KW-0472">Membrane</keyword>
<protein>
    <submittedName>
        <fullName evidence="2">Oligosaccharide repeat unit polymerase</fullName>
    </submittedName>
</protein>
<evidence type="ECO:0000313" key="2">
    <source>
        <dbReference type="EMBL" id="MBB5200883.1"/>
    </source>
</evidence>
<dbReference type="RefSeq" id="WP_168055675.1">
    <property type="nucleotide sequence ID" value="NZ_JAAOZT010000007.1"/>
</dbReference>
<feature type="transmembrane region" description="Helical" evidence="1">
    <location>
        <begin position="155"/>
        <end position="185"/>
    </location>
</feature>
<accession>A0A840RTA6</accession>
<feature type="transmembrane region" description="Helical" evidence="1">
    <location>
        <begin position="75"/>
        <end position="98"/>
    </location>
</feature>
<dbReference type="EMBL" id="JACHHQ010000005">
    <property type="protein sequence ID" value="MBB5200883.1"/>
    <property type="molecule type" value="Genomic_DNA"/>
</dbReference>